<sequence>MRPLGVSVSHRKDRKTRTAAGAPKEEMDGRQEKDLEVFRRKKQQMSGVMEGGARSRETWAKGFQVAVWGPGRRWRGQEQHPWRPLHQAGLYASLDSSPVPIPGSKPPSSIHSSCNSGSGGDEGACEGLQNFSAIGKGRHRGLVR</sequence>
<comment type="caution">
    <text evidence="2">The sequence shown here is derived from an EMBL/GenBank/DDBJ whole genome shotgun (WGS) entry which is preliminary data.</text>
</comment>
<feature type="compositionally biased region" description="Basic and acidic residues" evidence="1">
    <location>
        <begin position="23"/>
        <end position="36"/>
    </location>
</feature>
<evidence type="ECO:0000313" key="3">
    <source>
        <dbReference type="Proteomes" id="UP001159641"/>
    </source>
</evidence>
<evidence type="ECO:0000256" key="1">
    <source>
        <dbReference type="SAM" id="MobiDB-lite"/>
    </source>
</evidence>
<organism evidence="2 3">
    <name type="scientific">Eschrichtius robustus</name>
    <name type="common">California gray whale</name>
    <name type="synonym">Eschrichtius gibbosus</name>
    <dbReference type="NCBI Taxonomy" id="9764"/>
    <lineage>
        <taxon>Eukaryota</taxon>
        <taxon>Metazoa</taxon>
        <taxon>Chordata</taxon>
        <taxon>Craniata</taxon>
        <taxon>Vertebrata</taxon>
        <taxon>Euteleostomi</taxon>
        <taxon>Mammalia</taxon>
        <taxon>Eutheria</taxon>
        <taxon>Laurasiatheria</taxon>
        <taxon>Artiodactyla</taxon>
        <taxon>Whippomorpha</taxon>
        <taxon>Cetacea</taxon>
        <taxon>Mysticeti</taxon>
        <taxon>Eschrichtiidae</taxon>
        <taxon>Eschrichtius</taxon>
    </lineage>
</organism>
<feature type="region of interest" description="Disordered" evidence="1">
    <location>
        <begin position="1"/>
        <end position="36"/>
    </location>
</feature>
<feature type="region of interest" description="Disordered" evidence="1">
    <location>
        <begin position="93"/>
        <end position="127"/>
    </location>
</feature>
<protein>
    <submittedName>
        <fullName evidence="2">Uncharacterized protein</fullName>
    </submittedName>
</protein>
<feature type="compositionally biased region" description="Low complexity" evidence="1">
    <location>
        <begin position="106"/>
        <end position="116"/>
    </location>
</feature>
<accession>A0AB34I0T7</accession>
<keyword evidence="3" id="KW-1185">Reference proteome</keyword>
<gene>
    <name evidence="2" type="ORF">J1605_018146</name>
</gene>
<evidence type="ECO:0000313" key="2">
    <source>
        <dbReference type="EMBL" id="KAJ8796204.1"/>
    </source>
</evidence>
<dbReference type="AlphaFoldDB" id="A0AB34I0T7"/>
<proteinExistence type="predicted"/>
<dbReference type="Proteomes" id="UP001159641">
    <property type="component" value="Unassembled WGS sequence"/>
</dbReference>
<reference evidence="2 3" key="1">
    <citation type="submission" date="2022-11" db="EMBL/GenBank/DDBJ databases">
        <title>Whole genome sequence of Eschrichtius robustus ER-17-0199.</title>
        <authorList>
            <person name="Bruniche-Olsen A."/>
            <person name="Black A.N."/>
            <person name="Fields C.J."/>
            <person name="Walden K."/>
            <person name="Dewoody J.A."/>
        </authorList>
    </citation>
    <scope>NUCLEOTIDE SEQUENCE [LARGE SCALE GENOMIC DNA]</scope>
    <source>
        <strain evidence="2">ER-17-0199</strain>
        <tissue evidence="2">Blubber</tissue>
    </source>
</reference>
<name>A0AB34I0T7_ESCRO</name>
<dbReference type="EMBL" id="JAIQCJ010000521">
    <property type="protein sequence ID" value="KAJ8796204.1"/>
    <property type="molecule type" value="Genomic_DNA"/>
</dbReference>